<gene>
    <name evidence="1" type="ORF">Q9S78_13740</name>
</gene>
<dbReference type="EMBL" id="JAUZVT010000003">
    <property type="protein sequence ID" value="MDT3331728.1"/>
    <property type="molecule type" value="Genomic_DNA"/>
</dbReference>
<dbReference type="RefSeq" id="WP_311870765.1">
    <property type="nucleotide sequence ID" value="NZ_JAUZVT010000003.1"/>
</dbReference>
<keyword evidence="1" id="KW-0808">Transferase</keyword>
<dbReference type="Pfam" id="PF13692">
    <property type="entry name" value="Glyco_trans_1_4"/>
    <property type="match status" value="1"/>
</dbReference>
<keyword evidence="2" id="KW-1185">Reference proteome</keyword>
<dbReference type="Gene3D" id="3.40.50.2000">
    <property type="entry name" value="Glycogen Phosphorylase B"/>
    <property type="match status" value="2"/>
</dbReference>
<sequence length="346" mass="39440">MADRQGRRLRVTQLLADPNRSARPVENPYTSLLVSSLPDERIETRYFGWADVLTSDADVVHMHWPENSLRHPRTAVRLLKRALFLLFILRLRMRRIAVVRTVHNARPHEEGDRGERWILGLLEARTTLWVTLNDVTPTPDPRRTVVIPHGHYRDRFASPALEPRRGNLVHFGMLKPYKGVDELISAFAAVPHELDYRLHIVGESHDGPLTERVRAASRRDERMDIDLRFVDETELADAVGAAEIVVLPYRAIENSGSALLALSLHRPVILPESPSTRLLEEEFGDEWVGLYRGPLTAETLQRAVEDLRDRPRDAAGPDMSERDWPRLGSLLADAYDRAAASLRRRA</sequence>
<evidence type="ECO:0000313" key="1">
    <source>
        <dbReference type="EMBL" id="MDT3331728.1"/>
    </source>
</evidence>
<reference evidence="1 2" key="1">
    <citation type="submission" date="2023-08" db="EMBL/GenBank/DDBJ databases">
        <title>Microbacterium aquilitoris sp. nov. and Microbacterium gwkjibeachense sp. nov., isolated from beach.</title>
        <authorList>
            <person name="Lee S.D."/>
            <person name="Yang H."/>
            <person name="Kim I."/>
        </authorList>
    </citation>
    <scope>NUCLEOTIDE SEQUENCE [LARGE SCALE GENOMIC DNA]</scope>
    <source>
        <strain evidence="1 2">KSW-18</strain>
    </source>
</reference>
<dbReference type="EC" id="2.4.-.-" evidence="1"/>
<dbReference type="SUPFAM" id="SSF53756">
    <property type="entry name" value="UDP-Glycosyltransferase/glycogen phosphorylase"/>
    <property type="match status" value="1"/>
</dbReference>
<proteinExistence type="predicted"/>
<accession>A0ABU3GLZ5</accession>
<dbReference type="PANTHER" id="PTHR12526">
    <property type="entry name" value="GLYCOSYLTRANSFERASE"/>
    <property type="match status" value="1"/>
</dbReference>
<keyword evidence="1" id="KW-0328">Glycosyltransferase</keyword>
<comment type="caution">
    <text evidence="1">The sequence shown here is derived from an EMBL/GenBank/DDBJ whole genome shotgun (WGS) entry which is preliminary data.</text>
</comment>
<evidence type="ECO:0000313" key="2">
    <source>
        <dbReference type="Proteomes" id="UP001262835"/>
    </source>
</evidence>
<dbReference type="GO" id="GO:0016757">
    <property type="term" value="F:glycosyltransferase activity"/>
    <property type="evidence" value="ECO:0007669"/>
    <property type="project" value="UniProtKB-KW"/>
</dbReference>
<name>A0ABU3GLZ5_9MICO</name>
<protein>
    <submittedName>
        <fullName evidence="1">Glycosyltransferase</fullName>
        <ecNumber evidence="1">2.4.-.-</ecNumber>
    </submittedName>
</protein>
<dbReference type="Proteomes" id="UP001262835">
    <property type="component" value="Unassembled WGS sequence"/>
</dbReference>
<organism evidence="1 2">
    <name type="scientific">Microbacterium aquilitoris</name>
    <dbReference type="NCBI Taxonomy" id="3067307"/>
    <lineage>
        <taxon>Bacteria</taxon>
        <taxon>Bacillati</taxon>
        <taxon>Actinomycetota</taxon>
        <taxon>Actinomycetes</taxon>
        <taxon>Micrococcales</taxon>
        <taxon>Microbacteriaceae</taxon>
        <taxon>Microbacterium</taxon>
    </lineage>
</organism>